<accession>A0ABQ1S528</accession>
<organism evidence="1 2">
    <name type="scientific">Tsuneonella deserti</name>
    <dbReference type="NCBI Taxonomy" id="2035528"/>
    <lineage>
        <taxon>Bacteria</taxon>
        <taxon>Pseudomonadati</taxon>
        <taxon>Pseudomonadota</taxon>
        <taxon>Alphaproteobacteria</taxon>
        <taxon>Sphingomonadales</taxon>
        <taxon>Erythrobacteraceae</taxon>
        <taxon>Tsuneonella</taxon>
    </lineage>
</organism>
<reference evidence="2" key="1">
    <citation type="journal article" date="2019" name="Int. J. Syst. Evol. Microbiol.">
        <title>The Global Catalogue of Microorganisms (GCM) 10K type strain sequencing project: providing services to taxonomists for standard genome sequencing and annotation.</title>
        <authorList>
            <consortium name="The Broad Institute Genomics Platform"/>
            <consortium name="The Broad Institute Genome Sequencing Center for Infectious Disease"/>
            <person name="Wu L."/>
            <person name="Ma J."/>
        </authorList>
    </citation>
    <scope>NUCLEOTIDE SEQUENCE [LARGE SCALE GENOMIC DNA]</scope>
    <source>
        <strain evidence="2">CGMCC 1.15959</strain>
    </source>
</reference>
<proteinExistence type="predicted"/>
<dbReference type="Proteomes" id="UP000619041">
    <property type="component" value="Unassembled WGS sequence"/>
</dbReference>
<gene>
    <name evidence="1" type="ORF">GCM10011515_12970</name>
</gene>
<keyword evidence="2" id="KW-1185">Reference proteome</keyword>
<name>A0ABQ1S528_9SPHN</name>
<evidence type="ECO:0000313" key="1">
    <source>
        <dbReference type="EMBL" id="GGD94539.1"/>
    </source>
</evidence>
<sequence length="70" mass="7106">MLLRMATLGALGYAAYKYYGNNRDKVDGAIRGLTSGERGSGSVIEDTPGLAGGPLSGQARVVHAGEGPLA</sequence>
<comment type="caution">
    <text evidence="1">The sequence shown here is derived from an EMBL/GenBank/DDBJ whole genome shotgun (WGS) entry which is preliminary data.</text>
</comment>
<dbReference type="EMBL" id="BMKL01000001">
    <property type="protein sequence ID" value="GGD94539.1"/>
    <property type="molecule type" value="Genomic_DNA"/>
</dbReference>
<protein>
    <submittedName>
        <fullName evidence="1">Uncharacterized protein</fullName>
    </submittedName>
</protein>
<evidence type="ECO:0000313" key="2">
    <source>
        <dbReference type="Proteomes" id="UP000619041"/>
    </source>
</evidence>